<keyword evidence="8" id="KW-0807">Transducer</keyword>
<keyword evidence="3 9" id="KW-0812">Transmembrane</keyword>
<dbReference type="InParanoid" id="A0A482WSN9"/>
<dbReference type="InterPro" id="IPR004117">
    <property type="entry name" value="7tm6_olfct_rcpt"/>
</dbReference>
<sequence>MDNDKKVDDELRKALQDLLKNLKLLYFYPPSSVTFLGKLLHFIMLCLIIQPAIALLENWNFWDFDNQVSTIDNLTFSIGVLSMLFDMLLMPTDTEKFLNVIGSEFILLGNNFSTTDDTFFIGKCQLVRDLTKKGYEMVKTTESVVKYLFISHFTVPIYGFILYLLNLEQVENLPLLFKFYSPYSFSLISSNIFEYLFLSVLQLFYVYYTSILAIAILQMQILALFHIRIEMKLFHLNVEQMDAMSCVGSDQNKRDLAEVTNYETKEMHSDLETVLCNMLKEVAKQHQTIFKNVEQVNSGFKFRLFYFNMFICLQVCLAIFIFLKGQMFLKLKYGVILVTIVIVEFMFSENGQKFQDEIHLR</sequence>
<dbReference type="AlphaFoldDB" id="A0A482WSN9"/>
<dbReference type="Proteomes" id="UP000291343">
    <property type="component" value="Unassembled WGS sequence"/>
</dbReference>
<feature type="transmembrane region" description="Helical" evidence="9">
    <location>
        <begin position="304"/>
        <end position="323"/>
    </location>
</feature>
<evidence type="ECO:0008006" key="12">
    <source>
        <dbReference type="Google" id="ProtNLM"/>
    </source>
</evidence>
<evidence type="ECO:0000313" key="11">
    <source>
        <dbReference type="Proteomes" id="UP000291343"/>
    </source>
</evidence>
<reference evidence="10 11" key="1">
    <citation type="journal article" date="2017" name="Gigascience">
        <title>Genome sequence of the small brown planthopper, Laodelphax striatellus.</title>
        <authorList>
            <person name="Zhu J."/>
            <person name="Jiang F."/>
            <person name="Wang X."/>
            <person name="Yang P."/>
            <person name="Bao Y."/>
            <person name="Zhao W."/>
            <person name="Wang W."/>
            <person name="Lu H."/>
            <person name="Wang Q."/>
            <person name="Cui N."/>
            <person name="Li J."/>
            <person name="Chen X."/>
            <person name="Luo L."/>
            <person name="Yu J."/>
            <person name="Kang L."/>
            <person name="Cui F."/>
        </authorList>
    </citation>
    <scope>NUCLEOTIDE SEQUENCE [LARGE SCALE GENOMIC DNA]</scope>
    <source>
        <strain evidence="10">Lst14</strain>
    </source>
</reference>
<feature type="transmembrane region" description="Helical" evidence="9">
    <location>
        <begin position="204"/>
        <end position="225"/>
    </location>
</feature>
<comment type="subcellular location">
    <subcellularLocation>
        <location evidence="1">Membrane</location>
        <topology evidence="1">Multi-pass membrane protein</topology>
    </subcellularLocation>
</comment>
<evidence type="ECO:0000256" key="4">
    <source>
        <dbReference type="ARBA" id="ARBA00022725"/>
    </source>
</evidence>
<protein>
    <recommendedName>
        <fullName evidence="12">Odorant receptor</fullName>
    </recommendedName>
</protein>
<dbReference type="FunCoup" id="A0A482WSN9">
    <property type="interactions" value="87"/>
</dbReference>
<gene>
    <name evidence="10" type="ORF">LSTR_LSTR007332</name>
</gene>
<keyword evidence="4" id="KW-0552">Olfaction</keyword>
<keyword evidence="6 9" id="KW-0472">Membrane</keyword>
<evidence type="ECO:0000256" key="9">
    <source>
        <dbReference type="SAM" id="Phobius"/>
    </source>
</evidence>
<feature type="transmembrane region" description="Helical" evidence="9">
    <location>
        <begin position="39"/>
        <end position="59"/>
    </location>
</feature>
<evidence type="ECO:0000256" key="7">
    <source>
        <dbReference type="ARBA" id="ARBA00023170"/>
    </source>
</evidence>
<evidence type="ECO:0000256" key="5">
    <source>
        <dbReference type="ARBA" id="ARBA00022989"/>
    </source>
</evidence>
<dbReference type="GO" id="GO:0007165">
    <property type="term" value="P:signal transduction"/>
    <property type="evidence" value="ECO:0007669"/>
    <property type="project" value="UniProtKB-KW"/>
</dbReference>
<feature type="transmembrane region" description="Helical" evidence="9">
    <location>
        <begin position="329"/>
        <end position="347"/>
    </location>
</feature>
<evidence type="ECO:0000256" key="1">
    <source>
        <dbReference type="ARBA" id="ARBA00004141"/>
    </source>
</evidence>
<accession>A0A482WSN9</accession>
<name>A0A482WSN9_LAOST</name>
<dbReference type="EMBL" id="QKKF02026138">
    <property type="protein sequence ID" value="RZF36629.1"/>
    <property type="molecule type" value="Genomic_DNA"/>
</dbReference>
<evidence type="ECO:0000256" key="3">
    <source>
        <dbReference type="ARBA" id="ARBA00022692"/>
    </source>
</evidence>
<keyword evidence="5 9" id="KW-1133">Transmembrane helix</keyword>
<dbReference type="GO" id="GO:0004984">
    <property type="term" value="F:olfactory receptor activity"/>
    <property type="evidence" value="ECO:0007669"/>
    <property type="project" value="InterPro"/>
</dbReference>
<keyword evidence="7" id="KW-0675">Receptor</keyword>
<organism evidence="10 11">
    <name type="scientific">Laodelphax striatellus</name>
    <name type="common">Small brown planthopper</name>
    <name type="synonym">Delphax striatella</name>
    <dbReference type="NCBI Taxonomy" id="195883"/>
    <lineage>
        <taxon>Eukaryota</taxon>
        <taxon>Metazoa</taxon>
        <taxon>Ecdysozoa</taxon>
        <taxon>Arthropoda</taxon>
        <taxon>Hexapoda</taxon>
        <taxon>Insecta</taxon>
        <taxon>Pterygota</taxon>
        <taxon>Neoptera</taxon>
        <taxon>Paraneoptera</taxon>
        <taxon>Hemiptera</taxon>
        <taxon>Auchenorrhyncha</taxon>
        <taxon>Fulgoroidea</taxon>
        <taxon>Delphacidae</taxon>
        <taxon>Criomorphinae</taxon>
        <taxon>Laodelphax</taxon>
    </lineage>
</organism>
<dbReference type="GO" id="GO:0016020">
    <property type="term" value="C:membrane"/>
    <property type="evidence" value="ECO:0007669"/>
    <property type="project" value="UniProtKB-SubCell"/>
</dbReference>
<comment type="caution">
    <text evidence="10">The sequence shown here is derived from an EMBL/GenBank/DDBJ whole genome shotgun (WGS) entry which is preliminary data.</text>
</comment>
<evidence type="ECO:0000313" key="10">
    <source>
        <dbReference type="EMBL" id="RZF36629.1"/>
    </source>
</evidence>
<evidence type="ECO:0000256" key="2">
    <source>
        <dbReference type="ARBA" id="ARBA00022606"/>
    </source>
</evidence>
<evidence type="ECO:0000256" key="8">
    <source>
        <dbReference type="ARBA" id="ARBA00023224"/>
    </source>
</evidence>
<dbReference type="GO" id="GO:0005549">
    <property type="term" value="F:odorant binding"/>
    <property type="evidence" value="ECO:0007669"/>
    <property type="project" value="InterPro"/>
</dbReference>
<dbReference type="Pfam" id="PF02949">
    <property type="entry name" value="7tm_6"/>
    <property type="match status" value="1"/>
</dbReference>
<keyword evidence="2" id="KW-0716">Sensory transduction</keyword>
<dbReference type="STRING" id="195883.A0A482WSN9"/>
<keyword evidence="11" id="KW-1185">Reference proteome</keyword>
<feature type="transmembrane region" description="Helical" evidence="9">
    <location>
        <begin position="147"/>
        <end position="167"/>
    </location>
</feature>
<evidence type="ECO:0000256" key="6">
    <source>
        <dbReference type="ARBA" id="ARBA00023136"/>
    </source>
</evidence>
<proteinExistence type="predicted"/>